<feature type="transmembrane region" description="Helical" evidence="6">
    <location>
        <begin position="402"/>
        <end position="425"/>
    </location>
</feature>
<protein>
    <recommendedName>
        <fullName evidence="9">Membrane protein involved in the export of O-antigen and teichoic acid</fullName>
    </recommendedName>
</protein>
<reference evidence="7 8" key="1">
    <citation type="submission" date="2015-12" db="EMBL/GenBank/DDBJ databases">
        <title>Genome sequence of Thalassospira xiamenensis MCCC 1A03005.</title>
        <authorList>
            <person name="Lu L."/>
            <person name="Lai Q."/>
            <person name="Shao Z."/>
            <person name="Qian P."/>
        </authorList>
    </citation>
    <scope>NUCLEOTIDE SEQUENCE [LARGE SCALE GENOMIC DNA]</scope>
    <source>
        <strain evidence="7 8">MCCC 1A03005</strain>
    </source>
</reference>
<keyword evidence="4 6" id="KW-1133">Transmembrane helix</keyword>
<feature type="transmembrane region" description="Helical" evidence="6">
    <location>
        <begin position="147"/>
        <end position="164"/>
    </location>
</feature>
<keyword evidence="3 6" id="KW-0812">Transmembrane</keyword>
<evidence type="ECO:0000256" key="5">
    <source>
        <dbReference type="ARBA" id="ARBA00023136"/>
    </source>
</evidence>
<sequence>MKFAAIFVLFANAFSAGMMFLISLLISRYGGKEIFGFFSVILGLIVAATPVATFGMDAAIVRFLPVYRSEGRGSLVSRIQRFVLFFSGSISLLGGLGLAVLLVNFRGYDWGIGISTGVCLPLSVVLVVSQGIIRANENVSIAVMPEAIVRPLIFSICISVFLFARMETLSLISIVFSYAIALIFSNFFAFIVIIKKRYVDWNFESRIGFKDIRLWLNVGASVVFSNISISLINQSPVIVAGIILSAFDAGEIGAVSRLAMLVSFALTAVNSIITPFLSRAIIVGDKMEVQSIVTRAMAFSIFIAVPVCIVFYLFSPFLLSAFGADYLKAVPFLRIMLCAYVVHVAAGPSISLLNISGLHKVTSRIMMLWTCLVLCGLLISMTVYGISGGVLVAAISTAGYPLLLAVICYKALGIDTTIFSLRFLLQR</sequence>
<dbReference type="EMBL" id="LPXL01000020">
    <property type="protein sequence ID" value="KZD03996.1"/>
    <property type="molecule type" value="Genomic_DNA"/>
</dbReference>
<organism evidence="7 8">
    <name type="scientific">Thalassospira xiamenensis</name>
    <dbReference type="NCBI Taxonomy" id="220697"/>
    <lineage>
        <taxon>Bacteria</taxon>
        <taxon>Pseudomonadati</taxon>
        <taxon>Pseudomonadota</taxon>
        <taxon>Alphaproteobacteria</taxon>
        <taxon>Rhodospirillales</taxon>
        <taxon>Thalassospiraceae</taxon>
        <taxon>Thalassospira</taxon>
    </lineage>
</organism>
<feature type="transmembrane region" description="Helical" evidence="6">
    <location>
        <begin position="331"/>
        <end position="355"/>
    </location>
</feature>
<accession>A0ABR5Y1U6</accession>
<dbReference type="Pfam" id="PF01943">
    <property type="entry name" value="Polysacc_synt"/>
    <property type="match status" value="1"/>
</dbReference>
<comment type="subcellular location">
    <subcellularLocation>
        <location evidence="1">Cell membrane</location>
        <topology evidence="1">Multi-pass membrane protein</topology>
    </subcellularLocation>
</comment>
<name>A0ABR5Y1U6_9PROT</name>
<dbReference type="InterPro" id="IPR002797">
    <property type="entry name" value="Polysacc_synth"/>
</dbReference>
<keyword evidence="2" id="KW-1003">Cell membrane</keyword>
<keyword evidence="8" id="KW-1185">Reference proteome</keyword>
<dbReference type="PANTHER" id="PTHR30250">
    <property type="entry name" value="PST FAMILY PREDICTED COLANIC ACID TRANSPORTER"/>
    <property type="match status" value="1"/>
</dbReference>
<feature type="transmembrane region" description="Helical" evidence="6">
    <location>
        <begin position="110"/>
        <end position="135"/>
    </location>
</feature>
<feature type="transmembrane region" description="Helical" evidence="6">
    <location>
        <begin position="170"/>
        <end position="194"/>
    </location>
</feature>
<comment type="caution">
    <text evidence="7">The sequence shown here is derived from an EMBL/GenBank/DDBJ whole genome shotgun (WGS) entry which is preliminary data.</text>
</comment>
<evidence type="ECO:0000256" key="4">
    <source>
        <dbReference type="ARBA" id="ARBA00022989"/>
    </source>
</evidence>
<evidence type="ECO:0000256" key="1">
    <source>
        <dbReference type="ARBA" id="ARBA00004651"/>
    </source>
</evidence>
<evidence type="ECO:0000313" key="7">
    <source>
        <dbReference type="EMBL" id="KZD03996.1"/>
    </source>
</evidence>
<evidence type="ECO:0000313" key="8">
    <source>
        <dbReference type="Proteomes" id="UP000076167"/>
    </source>
</evidence>
<feature type="transmembrane region" description="Helical" evidence="6">
    <location>
        <begin position="298"/>
        <end position="319"/>
    </location>
</feature>
<dbReference type="Proteomes" id="UP000076167">
    <property type="component" value="Unassembled WGS sequence"/>
</dbReference>
<evidence type="ECO:0000256" key="3">
    <source>
        <dbReference type="ARBA" id="ARBA00022692"/>
    </source>
</evidence>
<dbReference type="PANTHER" id="PTHR30250:SF11">
    <property type="entry name" value="O-ANTIGEN TRANSPORTER-RELATED"/>
    <property type="match status" value="1"/>
</dbReference>
<feature type="transmembrane region" description="Helical" evidence="6">
    <location>
        <begin position="367"/>
        <end position="396"/>
    </location>
</feature>
<evidence type="ECO:0008006" key="9">
    <source>
        <dbReference type="Google" id="ProtNLM"/>
    </source>
</evidence>
<gene>
    <name evidence="7" type="ORF">AUP40_16385</name>
</gene>
<feature type="transmembrane region" description="Helical" evidence="6">
    <location>
        <begin position="34"/>
        <end position="61"/>
    </location>
</feature>
<evidence type="ECO:0000256" key="2">
    <source>
        <dbReference type="ARBA" id="ARBA00022475"/>
    </source>
</evidence>
<feature type="transmembrane region" description="Helical" evidence="6">
    <location>
        <begin position="259"/>
        <end position="277"/>
    </location>
</feature>
<dbReference type="RefSeq" id="WP_063092632.1">
    <property type="nucleotide sequence ID" value="NZ_DFMA01000010.1"/>
</dbReference>
<feature type="transmembrane region" description="Helical" evidence="6">
    <location>
        <begin position="82"/>
        <end position="104"/>
    </location>
</feature>
<dbReference type="InterPro" id="IPR050833">
    <property type="entry name" value="Poly_Biosynth_Transport"/>
</dbReference>
<evidence type="ECO:0000256" key="6">
    <source>
        <dbReference type="SAM" id="Phobius"/>
    </source>
</evidence>
<keyword evidence="5 6" id="KW-0472">Membrane</keyword>
<proteinExistence type="predicted"/>